<reference evidence="2 3" key="1">
    <citation type="submission" date="2016-10" db="EMBL/GenBank/DDBJ databases">
        <title>Rodentibacter gen. nov. and new species.</title>
        <authorList>
            <person name="Christensen H."/>
        </authorList>
    </citation>
    <scope>NUCLEOTIDE SEQUENCE [LARGE SCALE GENOMIC DNA]</scope>
    <source>
        <strain evidence="2 3">CCUG17206</strain>
    </source>
</reference>
<dbReference type="Proteomes" id="UP000189433">
    <property type="component" value="Unassembled WGS sequence"/>
</dbReference>
<organism evidence="2 3">
    <name type="scientific">Rodentibacter rarus</name>
    <dbReference type="NCBI Taxonomy" id="1908260"/>
    <lineage>
        <taxon>Bacteria</taxon>
        <taxon>Pseudomonadati</taxon>
        <taxon>Pseudomonadota</taxon>
        <taxon>Gammaproteobacteria</taxon>
        <taxon>Pasteurellales</taxon>
        <taxon>Pasteurellaceae</taxon>
        <taxon>Rodentibacter</taxon>
    </lineage>
</organism>
<dbReference type="InterPro" id="IPR006016">
    <property type="entry name" value="UspA"/>
</dbReference>
<dbReference type="Pfam" id="PF00582">
    <property type="entry name" value="Usp"/>
    <property type="match status" value="1"/>
</dbReference>
<dbReference type="InterPro" id="IPR014729">
    <property type="entry name" value="Rossmann-like_a/b/a_fold"/>
</dbReference>
<evidence type="ECO:0000313" key="2">
    <source>
        <dbReference type="EMBL" id="OOF45375.1"/>
    </source>
</evidence>
<protein>
    <submittedName>
        <fullName evidence="2">Universal stress protein UspA</fullName>
    </submittedName>
</protein>
<sequence>MYNNLLLVIDLNNPATAKTVVDNALQLTANNPEAVYRVVTIVEPVDDSFISAFLPKNFDKSLINEVKNALHRFTEKHFPITAKVQHIVAHGTIYEEIIRISEEKAVDLIIMLASSKSSVKFSNNTRRVVKYGTKPMLILK</sequence>
<dbReference type="RefSeq" id="WP_077414170.1">
    <property type="nucleotide sequence ID" value="NZ_MLHI01000001.1"/>
</dbReference>
<dbReference type="STRING" id="1908260.BKK50_00290"/>
<gene>
    <name evidence="2" type="ORF">BKK50_00290</name>
</gene>
<comment type="caution">
    <text evidence="2">The sequence shown here is derived from an EMBL/GenBank/DDBJ whole genome shotgun (WGS) entry which is preliminary data.</text>
</comment>
<dbReference type="AlphaFoldDB" id="A0A1V3ISZ7"/>
<dbReference type="CDD" id="cd00293">
    <property type="entry name" value="USP-like"/>
    <property type="match status" value="1"/>
</dbReference>
<keyword evidence="3" id="KW-1185">Reference proteome</keyword>
<dbReference type="OrthoDB" id="9792500at2"/>
<dbReference type="EMBL" id="MLHJ01000001">
    <property type="protein sequence ID" value="OOF45375.1"/>
    <property type="molecule type" value="Genomic_DNA"/>
</dbReference>
<dbReference type="SUPFAM" id="SSF52402">
    <property type="entry name" value="Adenine nucleotide alpha hydrolases-like"/>
    <property type="match status" value="1"/>
</dbReference>
<name>A0A1V3ISZ7_9PAST</name>
<evidence type="ECO:0000259" key="1">
    <source>
        <dbReference type="Pfam" id="PF00582"/>
    </source>
</evidence>
<feature type="domain" description="UspA" evidence="1">
    <location>
        <begin position="1"/>
        <end position="140"/>
    </location>
</feature>
<dbReference type="Gene3D" id="3.40.50.620">
    <property type="entry name" value="HUPs"/>
    <property type="match status" value="1"/>
</dbReference>
<evidence type="ECO:0000313" key="3">
    <source>
        <dbReference type="Proteomes" id="UP000189433"/>
    </source>
</evidence>
<accession>A0A1V3ISZ7</accession>
<proteinExistence type="predicted"/>